<dbReference type="EC" id="7.4.2.8" evidence="15"/>
<evidence type="ECO:0000256" key="4">
    <source>
        <dbReference type="ARBA" id="ARBA00022448"/>
    </source>
</evidence>
<evidence type="ECO:0000259" key="18">
    <source>
        <dbReference type="PROSITE" id="PS51192"/>
    </source>
</evidence>
<evidence type="ECO:0000256" key="8">
    <source>
        <dbReference type="ARBA" id="ARBA00022741"/>
    </source>
</evidence>
<dbReference type="InterPro" id="IPR014001">
    <property type="entry name" value="Helicase_ATP-bd"/>
</dbReference>
<dbReference type="HAMAP" id="MF_01382">
    <property type="entry name" value="SecA"/>
    <property type="match status" value="1"/>
</dbReference>
<dbReference type="InterPro" id="IPR020937">
    <property type="entry name" value="SecA_CS"/>
</dbReference>
<keyword evidence="8 15" id="KW-0547">Nucleotide-binding</keyword>
<dbReference type="CDD" id="cd17928">
    <property type="entry name" value="DEXDc_SecA"/>
    <property type="match status" value="1"/>
</dbReference>
<dbReference type="SMART" id="SM00958">
    <property type="entry name" value="SecA_PP_bind"/>
    <property type="match status" value="1"/>
</dbReference>
<evidence type="ECO:0000256" key="11">
    <source>
        <dbReference type="ARBA" id="ARBA00022927"/>
    </source>
</evidence>
<dbReference type="CDD" id="cd18803">
    <property type="entry name" value="SF2_C_secA"/>
    <property type="match status" value="1"/>
</dbReference>
<comment type="catalytic activity">
    <reaction evidence="15">
        <text>ATP + H2O + cellular proteinSide 1 = ADP + phosphate + cellular proteinSide 2.</text>
        <dbReference type="EC" id="7.4.2.8"/>
    </reaction>
</comment>
<dbReference type="SUPFAM" id="SSF81886">
    <property type="entry name" value="Helical scaffold and wing domains of SecA"/>
    <property type="match status" value="1"/>
</dbReference>
<keyword evidence="12 15" id="KW-1278">Translocase</keyword>
<dbReference type="NCBIfam" id="TIGR00963">
    <property type="entry name" value="secA"/>
    <property type="match status" value="1"/>
</dbReference>
<dbReference type="InterPro" id="IPR014018">
    <property type="entry name" value="SecA_motor_DEAD"/>
</dbReference>
<dbReference type="Gene3D" id="1.10.3060.10">
    <property type="entry name" value="Helical scaffold and wing domains of SecA"/>
    <property type="match status" value="1"/>
</dbReference>
<dbReference type="InterPro" id="IPR011115">
    <property type="entry name" value="SecA_DEAD"/>
</dbReference>
<keyword evidence="11 15" id="KW-0653">Protein transport</keyword>
<reference evidence="20 21" key="1">
    <citation type="submission" date="2021-03" db="EMBL/GenBank/DDBJ databases">
        <title>Genomic Encyclopedia of Type Strains, Phase IV (KMG-IV): sequencing the most valuable type-strain genomes for metagenomic binning, comparative biology and taxonomic classification.</title>
        <authorList>
            <person name="Goeker M."/>
        </authorList>
    </citation>
    <scope>NUCLEOTIDE SEQUENCE [LARGE SCALE GENOMIC DNA]</scope>
    <source>
        <strain evidence="20 21">DSM 27563</strain>
    </source>
</reference>
<comment type="subcellular location">
    <subcellularLocation>
        <location evidence="15">Cell membrane</location>
        <topology evidence="15">Peripheral membrane protein</topology>
        <orientation evidence="15">Cytoplasmic side</orientation>
    </subcellularLocation>
    <subcellularLocation>
        <location evidence="15">Cytoplasm</location>
    </subcellularLocation>
    <subcellularLocation>
        <location evidence="2">Membrane</location>
        <topology evidence="2">Peripheral membrane protein</topology>
    </subcellularLocation>
    <text evidence="15">Distribution is 50-50.</text>
</comment>
<evidence type="ECO:0000256" key="10">
    <source>
        <dbReference type="ARBA" id="ARBA00022840"/>
    </source>
</evidence>
<dbReference type="InterPro" id="IPR036266">
    <property type="entry name" value="SecA_Wing/Scaffold_sf"/>
</dbReference>
<evidence type="ECO:0000256" key="6">
    <source>
        <dbReference type="ARBA" id="ARBA00022490"/>
    </source>
</evidence>
<evidence type="ECO:0000256" key="9">
    <source>
        <dbReference type="ARBA" id="ARBA00022833"/>
    </source>
</evidence>
<dbReference type="SUPFAM" id="SSF81767">
    <property type="entry name" value="Pre-protein crosslinking domain of SecA"/>
    <property type="match status" value="1"/>
</dbReference>
<evidence type="ECO:0000256" key="3">
    <source>
        <dbReference type="ARBA" id="ARBA00007650"/>
    </source>
</evidence>
<comment type="function">
    <text evidence="15">Part of the Sec protein translocase complex. Interacts with the SecYEG preprotein conducting channel. Has a central role in coupling the hydrolysis of ATP to the transfer of proteins into and across the cell membrane, serving as an ATP-driven molecular motor driving the stepwise translocation of polypeptide chains across the membrane.</text>
</comment>
<evidence type="ECO:0000313" key="20">
    <source>
        <dbReference type="EMBL" id="MBP2026134.1"/>
    </source>
</evidence>
<dbReference type="Gene3D" id="3.40.50.300">
    <property type="entry name" value="P-loop containing nucleotide triphosphate hydrolases"/>
    <property type="match status" value="2"/>
</dbReference>
<evidence type="ECO:0000256" key="1">
    <source>
        <dbReference type="ARBA" id="ARBA00001947"/>
    </source>
</evidence>
<keyword evidence="13 15" id="KW-0811">Translocation</keyword>
<comment type="caution">
    <text evidence="20">The sequence shown here is derived from an EMBL/GenBank/DDBJ whole genome shotgun (WGS) entry which is preliminary data.</text>
</comment>
<dbReference type="PROSITE" id="PS51192">
    <property type="entry name" value="HELICASE_ATP_BIND_1"/>
    <property type="match status" value="1"/>
</dbReference>
<feature type="binding site" evidence="15">
    <location>
        <begin position="103"/>
        <end position="107"/>
    </location>
    <ligand>
        <name>ATP</name>
        <dbReference type="ChEBI" id="CHEBI:30616"/>
    </ligand>
</feature>
<evidence type="ECO:0000256" key="5">
    <source>
        <dbReference type="ARBA" id="ARBA00022475"/>
    </source>
</evidence>
<keyword evidence="14 15" id="KW-0472">Membrane</keyword>
<dbReference type="Pfam" id="PF02810">
    <property type="entry name" value="SEC-C"/>
    <property type="match status" value="1"/>
</dbReference>
<dbReference type="InterPro" id="IPR044722">
    <property type="entry name" value="SecA_SF2_C"/>
</dbReference>
<evidence type="ECO:0000256" key="7">
    <source>
        <dbReference type="ARBA" id="ARBA00022723"/>
    </source>
</evidence>
<dbReference type="SMART" id="SM00957">
    <property type="entry name" value="SecA_DEAD"/>
    <property type="match status" value="1"/>
</dbReference>
<dbReference type="Pfam" id="PF07516">
    <property type="entry name" value="SecA_SW"/>
    <property type="match status" value="1"/>
</dbReference>
<comment type="subunit">
    <text evidence="15">Monomer and homodimer. Part of the essential Sec protein translocation apparatus which comprises SecA, SecYEG and auxiliary proteins SecDF. Other proteins may also be involved.</text>
</comment>
<dbReference type="NCBIfam" id="NF009538">
    <property type="entry name" value="PRK12904.1"/>
    <property type="match status" value="1"/>
</dbReference>
<dbReference type="PROSITE" id="PS51196">
    <property type="entry name" value="SECA_MOTOR_DEAD"/>
    <property type="match status" value="1"/>
</dbReference>
<dbReference type="Pfam" id="PF21090">
    <property type="entry name" value="P-loop_SecA"/>
    <property type="match status" value="1"/>
</dbReference>
<dbReference type="PANTHER" id="PTHR30612:SF0">
    <property type="entry name" value="CHLOROPLAST PROTEIN-TRANSPORTING ATPASE"/>
    <property type="match status" value="1"/>
</dbReference>
<evidence type="ECO:0000256" key="2">
    <source>
        <dbReference type="ARBA" id="ARBA00004170"/>
    </source>
</evidence>
<feature type="binding site" evidence="15">
    <location>
        <position position="512"/>
    </location>
    <ligand>
        <name>ATP</name>
        <dbReference type="ChEBI" id="CHEBI:30616"/>
    </ligand>
</feature>
<dbReference type="InterPro" id="IPR000185">
    <property type="entry name" value="SecA"/>
</dbReference>
<keyword evidence="21" id="KW-1185">Reference proteome</keyword>
<dbReference type="PRINTS" id="PR00906">
    <property type="entry name" value="SECA"/>
</dbReference>
<comment type="cofactor">
    <cofactor evidence="1">
        <name>Zn(2+)</name>
        <dbReference type="ChEBI" id="CHEBI:29105"/>
    </cofactor>
</comment>
<keyword evidence="6 15" id="KW-0963">Cytoplasm</keyword>
<protein>
    <recommendedName>
        <fullName evidence="15 16">Protein translocase subunit SecA</fullName>
        <ecNumber evidence="15">7.4.2.8</ecNumber>
    </recommendedName>
</protein>
<dbReference type="PROSITE" id="PS01312">
    <property type="entry name" value="SECA"/>
    <property type="match status" value="1"/>
</dbReference>
<evidence type="ECO:0000256" key="16">
    <source>
        <dbReference type="RuleBase" id="RU003874"/>
    </source>
</evidence>
<dbReference type="InterPro" id="IPR036670">
    <property type="entry name" value="SecA_X-link_sf"/>
</dbReference>
<evidence type="ECO:0000313" key="21">
    <source>
        <dbReference type="Proteomes" id="UP001519306"/>
    </source>
</evidence>
<dbReference type="InterPro" id="IPR011130">
    <property type="entry name" value="SecA_preprotein_X-link_dom"/>
</dbReference>
<comment type="similarity">
    <text evidence="3 15 16">Belongs to the SecA family.</text>
</comment>
<evidence type="ECO:0000256" key="12">
    <source>
        <dbReference type="ARBA" id="ARBA00022967"/>
    </source>
</evidence>
<evidence type="ECO:0000256" key="15">
    <source>
        <dbReference type="HAMAP-Rule" id="MF_01382"/>
    </source>
</evidence>
<dbReference type="InterPro" id="IPR011116">
    <property type="entry name" value="SecA_Wing/Scaffold"/>
</dbReference>
<feature type="domain" description="Helicase ATP-binding" evidence="18">
    <location>
        <begin position="87"/>
        <end position="245"/>
    </location>
</feature>
<keyword evidence="10 15" id="KW-0067">ATP-binding</keyword>
<evidence type="ECO:0000256" key="14">
    <source>
        <dbReference type="ARBA" id="ARBA00023136"/>
    </source>
</evidence>
<feature type="compositionally biased region" description="Basic and acidic residues" evidence="17">
    <location>
        <begin position="876"/>
        <end position="892"/>
    </location>
</feature>
<keyword evidence="9" id="KW-0862">Zinc</keyword>
<dbReference type="Pfam" id="PF01043">
    <property type="entry name" value="SecA_PP_bind"/>
    <property type="match status" value="1"/>
</dbReference>
<dbReference type="SUPFAM" id="SSF52540">
    <property type="entry name" value="P-loop containing nucleoside triphosphate hydrolases"/>
    <property type="match status" value="2"/>
</dbReference>
<sequence length="912" mass="104966">MGLLEKIFGTYSEREIKKIDSLVDSVMKLDSEIEKLSDSELKGKTEEFRNRYKNGESLDDLLPEAFAVMREAAWRVLGMKHFRVQIIGGIILHQGRISEMKTGEGKTLVATLPAYLNAISGDGVHVVTVNDYLAERDKQWMGKVYEFLGLSVGCILHDMQPDERKEAYAADITYGTNNEFGFDYLRDNMVVYKEEMVQRPLNYCIVDEVDSILIDEARTPLIISGQGDDSTDMYIRARDFINTLSYRVKSEDESNLERFNREFEEETVDFVISEKDKTSTLTDNGIKKAEQYFNIENLSDIENMEIAHHINQALKAKGNMRRDIDYVVNDGEIIIVDEFTGRLMYGRRYSEGLHQAIEAKEDLEVKAESKTLATITFQNYFRMYKKLAGMTGTAMTEEEEFRDIYHIDVVEIPTNKPIIRKDENDVIYKDEESKFRAVTRDIKEANAKGQPVLVGTISIEKSEELSRFLKRSGIKHNVLNAKKHAQESEIVAQAGRFGAVTIATNMAGRGTDIVLGGNPEFLAKQELKKRGMSDEILEEVDSYNETTVEEILDAREKYQDLVKKYKVKTDEEAQEVIDAGGLFIIGTERHESRRIDNQLRGRSGRQGDPGRSRFYISGDDDLIRLFAGDRFKETMERIDADDDEPVEARILTRLIESAQRKVEGNNFSIRKHVLQYDDVMNKQREVIYGERKKVLEGENIKDDIHAMIEHIIDKNINFYNKMDHENKLNLDLEGIKNFGVNTFGFEEEFLDDIENPTVDSLKELFNTLAEEKYADKEEEFDEEKFREVERIVLLQIVDQKWMDHIDAMDQLRKGIGLRAVGQVDPVRAYAEEGFDMFEQMNESIKEDTVKMLYHVVNPDRMKRVRVAKDIQTGNPEDGKKRPYVRKSDKVGRNDLCPCGSGKKYKNCHGQNK</sequence>
<organism evidence="20 21">
    <name type="scientific">Peptoniphilus stercorisuis</name>
    <dbReference type="NCBI Taxonomy" id="1436965"/>
    <lineage>
        <taxon>Bacteria</taxon>
        <taxon>Bacillati</taxon>
        <taxon>Bacillota</taxon>
        <taxon>Tissierellia</taxon>
        <taxon>Tissierellales</taxon>
        <taxon>Peptoniphilaceae</taxon>
        <taxon>Peptoniphilus</taxon>
    </lineage>
</organism>
<proteinExistence type="inferred from homology"/>
<keyword evidence="7" id="KW-0479">Metal-binding</keyword>
<name>A0ABS4KHP3_9FIRM</name>
<feature type="domain" description="SecA family profile" evidence="19">
    <location>
        <begin position="1"/>
        <end position="647"/>
    </location>
</feature>
<dbReference type="RefSeq" id="WP_210062112.1">
    <property type="nucleotide sequence ID" value="NZ_JAGGLJ010000023.1"/>
</dbReference>
<dbReference type="EMBL" id="JAGGLJ010000023">
    <property type="protein sequence ID" value="MBP2026134.1"/>
    <property type="molecule type" value="Genomic_DNA"/>
</dbReference>
<dbReference type="Gene3D" id="3.90.1440.10">
    <property type="entry name" value="SecA, preprotein cross-linking domain"/>
    <property type="match status" value="1"/>
</dbReference>
<keyword evidence="4 15" id="KW-0813">Transport</keyword>
<feature type="region of interest" description="Disordered" evidence="17">
    <location>
        <begin position="869"/>
        <end position="895"/>
    </location>
</feature>
<dbReference type="PANTHER" id="PTHR30612">
    <property type="entry name" value="SECA INNER MEMBRANE COMPONENT OF SEC PROTEIN SECRETION SYSTEM"/>
    <property type="match status" value="1"/>
</dbReference>
<dbReference type="Pfam" id="PF07517">
    <property type="entry name" value="SecA_DEAD"/>
    <property type="match status" value="1"/>
</dbReference>
<accession>A0ABS4KHP3</accession>
<dbReference type="InterPro" id="IPR004027">
    <property type="entry name" value="SEC_C_motif"/>
</dbReference>
<feature type="binding site" evidence="15">
    <location>
        <position position="85"/>
    </location>
    <ligand>
        <name>ATP</name>
        <dbReference type="ChEBI" id="CHEBI:30616"/>
    </ligand>
</feature>
<keyword evidence="5 15" id="KW-1003">Cell membrane</keyword>
<dbReference type="InterPro" id="IPR027417">
    <property type="entry name" value="P-loop_NTPase"/>
</dbReference>
<evidence type="ECO:0000256" key="17">
    <source>
        <dbReference type="SAM" id="MobiDB-lite"/>
    </source>
</evidence>
<evidence type="ECO:0000259" key="19">
    <source>
        <dbReference type="PROSITE" id="PS51196"/>
    </source>
</evidence>
<gene>
    <name evidence="15" type="primary">secA</name>
    <name evidence="20" type="ORF">J2Z71_001692</name>
</gene>
<evidence type="ECO:0000256" key="13">
    <source>
        <dbReference type="ARBA" id="ARBA00023010"/>
    </source>
</evidence>
<dbReference type="Proteomes" id="UP001519306">
    <property type="component" value="Unassembled WGS sequence"/>
</dbReference>